<dbReference type="Proteomes" id="UP000324800">
    <property type="component" value="Unassembled WGS sequence"/>
</dbReference>
<evidence type="ECO:0000313" key="2">
    <source>
        <dbReference type="EMBL" id="KAA6376393.1"/>
    </source>
</evidence>
<dbReference type="EMBL" id="SNRW01010557">
    <property type="protein sequence ID" value="KAA6376393.1"/>
    <property type="molecule type" value="Genomic_DNA"/>
</dbReference>
<gene>
    <name evidence="2" type="ORF">EZS28_028080</name>
</gene>
<evidence type="ECO:0000256" key="1">
    <source>
        <dbReference type="SAM" id="Coils"/>
    </source>
</evidence>
<dbReference type="AlphaFoldDB" id="A0A5J4V1Q2"/>
<reference evidence="2 3" key="1">
    <citation type="submission" date="2019-03" db="EMBL/GenBank/DDBJ databases">
        <title>Single cell metagenomics reveals metabolic interactions within the superorganism composed of flagellate Streblomastix strix and complex community of Bacteroidetes bacteria on its surface.</title>
        <authorList>
            <person name="Treitli S.C."/>
            <person name="Kolisko M."/>
            <person name="Husnik F."/>
            <person name="Keeling P."/>
            <person name="Hampl V."/>
        </authorList>
    </citation>
    <scope>NUCLEOTIDE SEQUENCE [LARGE SCALE GENOMIC DNA]</scope>
    <source>
        <strain evidence="2">ST1C</strain>
    </source>
</reference>
<name>A0A5J4V1Q2_9EUKA</name>
<keyword evidence="1" id="KW-0175">Coiled coil</keyword>
<accession>A0A5J4V1Q2</accession>
<feature type="coiled-coil region" evidence="1">
    <location>
        <begin position="1"/>
        <end position="65"/>
    </location>
</feature>
<proteinExistence type="predicted"/>
<evidence type="ECO:0000313" key="3">
    <source>
        <dbReference type="Proteomes" id="UP000324800"/>
    </source>
</evidence>
<protein>
    <submittedName>
        <fullName evidence="2">Uncharacterized protein</fullName>
    </submittedName>
</protein>
<comment type="caution">
    <text evidence="2">The sequence shown here is derived from an EMBL/GenBank/DDBJ whole genome shotgun (WGS) entry which is preliminary data.</text>
</comment>
<sequence>MLQDDNELVKLETKYKEKEKEKEFNKQIEIEAKNKAHQEIEQREKQRQKEQLDQKFKEIHEAFNNIPDLNLAILRTIEEEIQHEIDIFKDRQFNQITDVDDYDALMLAEPKNKEQFNQALIEARHGRDEEVAVLITNETEPSVHYYQIHITSIEDIHNHLRRVYELEKQRHFRIAFDFGFIAEIMNYTDDGELIIEYAAVLPRNNLSPLNIKSIIKSEQDIENYQKYLLAKVIDNQDFTLESTKKRYIAIFSMVIAVYRLPPGGKACPELQKFVKRKEIHYVDSPYQTNCVAEALSFFTMPDTKEKRYNNNERVAEGVRLTLLIQSILGNQIKGNSARCDDVKQFLQTYQGFDFAAHGQQVAKFFNINFCIYAYRQNKDGDSYFLDSVIKPKDIDSETVNEEMDEDLKDVVQETQEAKDFNILMLHFENWVHILYISDPIALTGYRYCPICKEHAVPVKNKNCNAARDFERHVTSCRLNKGKQVVLKQSLIPFASHITGNKTYEYLLSHDQVDKFKPTRYYITYDFEAFDKYINKEFGKGSYQHSIQQPFSVAMTIKTKESLKTKYFDIRSGPNFIEQFIEEVFDEAKQVYEDNKYDDPNIPYEIPVPVLDAELYATVMSLVKFHQDFGGGDQQDLKVP</sequence>
<organism evidence="2 3">
    <name type="scientific">Streblomastix strix</name>
    <dbReference type="NCBI Taxonomy" id="222440"/>
    <lineage>
        <taxon>Eukaryota</taxon>
        <taxon>Metamonada</taxon>
        <taxon>Preaxostyla</taxon>
        <taxon>Oxymonadida</taxon>
        <taxon>Streblomastigidae</taxon>
        <taxon>Streblomastix</taxon>
    </lineage>
</organism>